<keyword evidence="1" id="KW-0812">Transmembrane</keyword>
<keyword evidence="1" id="KW-0472">Membrane</keyword>
<dbReference type="AlphaFoldDB" id="A0AAV5WE45"/>
<dbReference type="Proteomes" id="UP001432322">
    <property type="component" value="Unassembled WGS sequence"/>
</dbReference>
<name>A0AAV5WE45_9BILA</name>
<evidence type="ECO:0000313" key="2">
    <source>
        <dbReference type="EMBL" id="GMT30157.1"/>
    </source>
</evidence>
<proteinExistence type="predicted"/>
<reference evidence="2" key="1">
    <citation type="submission" date="2023-10" db="EMBL/GenBank/DDBJ databases">
        <title>Genome assembly of Pristionchus species.</title>
        <authorList>
            <person name="Yoshida K."/>
            <person name="Sommer R.J."/>
        </authorList>
    </citation>
    <scope>NUCLEOTIDE SEQUENCE</scope>
    <source>
        <strain evidence="2">RS5133</strain>
    </source>
</reference>
<gene>
    <name evidence="2" type="ORF">PFISCL1PPCAC_21454</name>
</gene>
<accession>A0AAV5WE45</accession>
<sequence>MSTAAKIVIGSFFLAHVATLGASIYLRSTDGLSTDDVEAVRSYAHTARKVTVIALAILAPILWHIWTTTQRIPGSRP</sequence>
<evidence type="ECO:0000313" key="3">
    <source>
        <dbReference type="Proteomes" id="UP001432322"/>
    </source>
</evidence>
<organism evidence="2 3">
    <name type="scientific">Pristionchus fissidentatus</name>
    <dbReference type="NCBI Taxonomy" id="1538716"/>
    <lineage>
        <taxon>Eukaryota</taxon>
        <taxon>Metazoa</taxon>
        <taxon>Ecdysozoa</taxon>
        <taxon>Nematoda</taxon>
        <taxon>Chromadorea</taxon>
        <taxon>Rhabditida</taxon>
        <taxon>Rhabditina</taxon>
        <taxon>Diplogasteromorpha</taxon>
        <taxon>Diplogasteroidea</taxon>
        <taxon>Neodiplogasteridae</taxon>
        <taxon>Pristionchus</taxon>
    </lineage>
</organism>
<keyword evidence="1" id="KW-1133">Transmembrane helix</keyword>
<protein>
    <submittedName>
        <fullName evidence="2">Uncharacterized protein</fullName>
    </submittedName>
</protein>
<feature type="transmembrane region" description="Helical" evidence="1">
    <location>
        <begin position="7"/>
        <end position="26"/>
    </location>
</feature>
<feature type="transmembrane region" description="Helical" evidence="1">
    <location>
        <begin position="46"/>
        <end position="66"/>
    </location>
</feature>
<dbReference type="EMBL" id="BTSY01000005">
    <property type="protein sequence ID" value="GMT30157.1"/>
    <property type="molecule type" value="Genomic_DNA"/>
</dbReference>
<keyword evidence="3" id="KW-1185">Reference proteome</keyword>
<feature type="non-terminal residue" evidence="2">
    <location>
        <position position="77"/>
    </location>
</feature>
<evidence type="ECO:0000256" key="1">
    <source>
        <dbReference type="SAM" id="Phobius"/>
    </source>
</evidence>
<comment type="caution">
    <text evidence="2">The sequence shown here is derived from an EMBL/GenBank/DDBJ whole genome shotgun (WGS) entry which is preliminary data.</text>
</comment>